<evidence type="ECO:0000256" key="1">
    <source>
        <dbReference type="SAM" id="Phobius"/>
    </source>
</evidence>
<dbReference type="EMBL" id="JBHUGS010000004">
    <property type="protein sequence ID" value="MFD1951892.1"/>
    <property type="molecule type" value="Genomic_DNA"/>
</dbReference>
<comment type="caution">
    <text evidence="2">The sequence shown here is derived from an EMBL/GenBank/DDBJ whole genome shotgun (WGS) entry which is preliminary data.</text>
</comment>
<organism evidence="2 3">
    <name type="scientific">Sphingomonas arantia</name>
    <dbReference type="NCBI Taxonomy" id="1460676"/>
    <lineage>
        <taxon>Bacteria</taxon>
        <taxon>Pseudomonadati</taxon>
        <taxon>Pseudomonadota</taxon>
        <taxon>Alphaproteobacteria</taxon>
        <taxon>Sphingomonadales</taxon>
        <taxon>Sphingomonadaceae</taxon>
        <taxon>Sphingomonas</taxon>
    </lineage>
</organism>
<proteinExistence type="predicted"/>
<dbReference type="RefSeq" id="WP_380930860.1">
    <property type="nucleotide sequence ID" value="NZ_JBHUGS010000004.1"/>
</dbReference>
<protein>
    <submittedName>
        <fullName evidence="2">Uncharacterized protein</fullName>
    </submittedName>
</protein>
<accession>A0ABW4U205</accession>
<gene>
    <name evidence="2" type="ORF">ACFSGX_14050</name>
</gene>
<keyword evidence="1" id="KW-1133">Transmembrane helix</keyword>
<evidence type="ECO:0000313" key="3">
    <source>
        <dbReference type="Proteomes" id="UP001597400"/>
    </source>
</evidence>
<name>A0ABW4U205_9SPHN</name>
<dbReference type="Proteomes" id="UP001597400">
    <property type="component" value="Unassembled WGS sequence"/>
</dbReference>
<keyword evidence="1" id="KW-0812">Transmembrane</keyword>
<keyword evidence="3" id="KW-1185">Reference proteome</keyword>
<sequence length="96" mass="10269">MVPIKDYVDKADEAVESRLMAKLDGLPTKATIWGSAGALFLGTLAVLSFAGDRFDAGIGNADTRQAQLQRDQIQDAAAAANARKLDELLRRTPAPK</sequence>
<evidence type="ECO:0000313" key="2">
    <source>
        <dbReference type="EMBL" id="MFD1951892.1"/>
    </source>
</evidence>
<feature type="transmembrane region" description="Helical" evidence="1">
    <location>
        <begin position="30"/>
        <end position="50"/>
    </location>
</feature>
<keyword evidence="1" id="KW-0472">Membrane</keyword>
<reference evidence="3" key="1">
    <citation type="journal article" date="2019" name="Int. J. Syst. Evol. Microbiol.">
        <title>The Global Catalogue of Microorganisms (GCM) 10K type strain sequencing project: providing services to taxonomists for standard genome sequencing and annotation.</title>
        <authorList>
            <consortium name="The Broad Institute Genomics Platform"/>
            <consortium name="The Broad Institute Genome Sequencing Center for Infectious Disease"/>
            <person name="Wu L."/>
            <person name="Ma J."/>
        </authorList>
    </citation>
    <scope>NUCLEOTIDE SEQUENCE [LARGE SCALE GENOMIC DNA]</scope>
    <source>
        <strain evidence="3">CGMCC 1.12702</strain>
    </source>
</reference>